<dbReference type="PANTHER" id="PTHR43591:SF24">
    <property type="entry name" value="2-METHOXY-6-POLYPRENYL-1,4-BENZOQUINOL METHYLASE, MITOCHONDRIAL"/>
    <property type="match status" value="1"/>
</dbReference>
<dbReference type="InterPro" id="IPR041698">
    <property type="entry name" value="Methyltransf_25"/>
</dbReference>
<dbReference type="SUPFAM" id="SSF53335">
    <property type="entry name" value="S-adenosyl-L-methionine-dependent methyltransferases"/>
    <property type="match status" value="1"/>
</dbReference>
<dbReference type="RefSeq" id="WP_230741336.1">
    <property type="nucleotide sequence ID" value="NZ_PGCK01000004.1"/>
</dbReference>
<name>A0AAP2RC29_9EURY</name>
<proteinExistence type="predicted"/>
<dbReference type="Pfam" id="PF13649">
    <property type="entry name" value="Methyltransf_25"/>
    <property type="match status" value="1"/>
</dbReference>
<dbReference type="Gene3D" id="3.40.50.150">
    <property type="entry name" value="Vaccinia Virus protein VP39"/>
    <property type="match status" value="1"/>
</dbReference>
<gene>
    <name evidence="2" type="ORF">CUJ83_05755</name>
</gene>
<evidence type="ECO:0000313" key="2">
    <source>
        <dbReference type="EMBL" id="MCD1294504.1"/>
    </source>
</evidence>
<protein>
    <submittedName>
        <fullName evidence="2">Class I SAM-dependent methyltransferase</fullName>
    </submittedName>
</protein>
<dbReference type="InterPro" id="IPR029063">
    <property type="entry name" value="SAM-dependent_MTases_sf"/>
</dbReference>
<accession>A0AAP2RC29</accession>
<keyword evidence="2" id="KW-0808">Transferase</keyword>
<reference evidence="2 3" key="1">
    <citation type="submission" date="2017-11" db="EMBL/GenBank/DDBJ databases">
        <title>Isolation and Characterization of Family Methanocellaceae Species from Potential Methane Hydrate Area Offshore Southwestern Taiwan.</title>
        <authorList>
            <person name="Zhang W.-L."/>
            <person name="Chen W.-C."/>
            <person name="Lai M.-C."/>
            <person name="Chen S.-C."/>
        </authorList>
    </citation>
    <scope>NUCLEOTIDE SEQUENCE [LARGE SCALE GENOMIC DNA]</scope>
    <source>
        <strain evidence="2 3">CWC-04</strain>
    </source>
</reference>
<keyword evidence="2" id="KW-0489">Methyltransferase</keyword>
<sequence>MSTGGILSRFHPEGIPYPLSRVYLFISSSHVFIDFYRSVSAQVLKKVSSGRILDIGTGPGRLPIMIASRNNYVHVTGIDLSADMVKIASDAARDDGLGNVVFKVGNANSLPFDDREFDLVISTLSFHHWKQPDIALDEIYRVLRHGGEAWIYDMPRKIDPERFVNLKRKYGFFRSWLLRLHSFTEPFYNEKELSRLAGSSRFKEHTIDYMGIAYRLRLYKNGKNSLISHK</sequence>
<dbReference type="GO" id="GO:0032259">
    <property type="term" value="P:methylation"/>
    <property type="evidence" value="ECO:0007669"/>
    <property type="project" value="UniProtKB-KW"/>
</dbReference>
<dbReference type="GO" id="GO:0008168">
    <property type="term" value="F:methyltransferase activity"/>
    <property type="evidence" value="ECO:0007669"/>
    <property type="project" value="UniProtKB-KW"/>
</dbReference>
<comment type="caution">
    <text evidence="2">The sequence shown here is derived from an EMBL/GenBank/DDBJ whole genome shotgun (WGS) entry which is preliminary data.</text>
</comment>
<dbReference type="AlphaFoldDB" id="A0AAP2RC29"/>
<evidence type="ECO:0000259" key="1">
    <source>
        <dbReference type="Pfam" id="PF13649"/>
    </source>
</evidence>
<dbReference type="CDD" id="cd02440">
    <property type="entry name" value="AdoMet_MTases"/>
    <property type="match status" value="1"/>
</dbReference>
<dbReference type="Proteomes" id="UP001320159">
    <property type="component" value="Unassembled WGS sequence"/>
</dbReference>
<feature type="domain" description="Methyltransferase" evidence="1">
    <location>
        <begin position="52"/>
        <end position="147"/>
    </location>
</feature>
<evidence type="ECO:0000313" key="3">
    <source>
        <dbReference type="Proteomes" id="UP001320159"/>
    </source>
</evidence>
<organism evidence="2 3">
    <name type="scientific">Methanooceanicella nereidis</name>
    <dbReference type="NCBI Taxonomy" id="2052831"/>
    <lineage>
        <taxon>Archaea</taxon>
        <taxon>Methanobacteriati</taxon>
        <taxon>Methanobacteriota</taxon>
        <taxon>Stenosarchaea group</taxon>
        <taxon>Methanomicrobia</taxon>
        <taxon>Methanocellales</taxon>
        <taxon>Methanocellaceae</taxon>
        <taxon>Methanooceanicella</taxon>
    </lineage>
</organism>
<dbReference type="EMBL" id="PGCK01000004">
    <property type="protein sequence ID" value="MCD1294504.1"/>
    <property type="molecule type" value="Genomic_DNA"/>
</dbReference>
<dbReference type="PANTHER" id="PTHR43591">
    <property type="entry name" value="METHYLTRANSFERASE"/>
    <property type="match status" value="1"/>
</dbReference>
<keyword evidence="3" id="KW-1185">Reference proteome</keyword>